<feature type="compositionally biased region" description="Low complexity" evidence="1">
    <location>
        <begin position="40"/>
        <end position="53"/>
    </location>
</feature>
<evidence type="ECO:0000313" key="4">
    <source>
        <dbReference type="Proteomes" id="UP000799302"/>
    </source>
</evidence>
<sequence length="616" mass="67311">MTTDDGLMPSSVSTQSERSESNNFQLLQPVVAHGVEILPSVPSLASPSSPPHSIENLPPPVFTLVADEETRDALESPHSPPTEVLPTFQTTTFSVQPFDSPRSQYPSYSLPPLPPGSPPSLKANSSSVVLLETPLSPAPPPPEYSPPPAPPGSASPPQTDTSSIVPSETPLSPLPVSPPRLCPSTPPPPSILLLSESPPWYCPSPDPSIPDELLRIHFPSAPVPKTTQTISKPVDKWAYSSLPTRVLTDNALRIQNHSNQAVFGSVMESLVPSHKYPFKKEISECTCNSCGDLSFIAPPSKTFPATTAILSRCGASTLEYILSKDINESALLVYTDGSCGNAQNQHVVKPIGAAVAYRWATSETAYCDPTHPDWNVIAWRGRGYESNEAEMLAIATACYYIKSLVQSKPNTKLIILTDSETSLKQLVDPVGAKTTKRRAGIAKVVRQLVINLFFRRIDTYCLWIPAHTDEDPTIRNILGNVIVDTAAGEQRRLSAAENPELGTTACLIPKQYDAMTALEIANWRPPTQPQQRSRRQIDYLLLKSPLDEYVSQPQHASSLPKNHVTYDATKTKKRIVDEVILSSESFIFAKKLKPGLRTYILASILAMLKILDYQNY</sequence>
<dbReference type="EMBL" id="MU004234">
    <property type="protein sequence ID" value="KAF2670474.1"/>
    <property type="molecule type" value="Genomic_DNA"/>
</dbReference>
<organism evidence="3 4">
    <name type="scientific">Microthyrium microscopicum</name>
    <dbReference type="NCBI Taxonomy" id="703497"/>
    <lineage>
        <taxon>Eukaryota</taxon>
        <taxon>Fungi</taxon>
        <taxon>Dikarya</taxon>
        <taxon>Ascomycota</taxon>
        <taxon>Pezizomycotina</taxon>
        <taxon>Dothideomycetes</taxon>
        <taxon>Dothideomycetes incertae sedis</taxon>
        <taxon>Microthyriales</taxon>
        <taxon>Microthyriaceae</taxon>
        <taxon>Microthyrium</taxon>
    </lineage>
</organism>
<feature type="compositionally biased region" description="Polar residues" evidence="1">
    <location>
        <begin position="87"/>
        <end position="97"/>
    </location>
</feature>
<feature type="domain" description="RNase H type-1" evidence="2">
    <location>
        <begin position="327"/>
        <end position="492"/>
    </location>
</feature>
<keyword evidence="4" id="KW-1185">Reference proteome</keyword>
<dbReference type="GO" id="GO:0004523">
    <property type="term" value="F:RNA-DNA hybrid ribonuclease activity"/>
    <property type="evidence" value="ECO:0007669"/>
    <property type="project" value="InterPro"/>
</dbReference>
<name>A0A6A6UHX4_9PEZI</name>
<proteinExistence type="predicted"/>
<dbReference type="Proteomes" id="UP000799302">
    <property type="component" value="Unassembled WGS sequence"/>
</dbReference>
<dbReference type="GO" id="GO:0003676">
    <property type="term" value="F:nucleic acid binding"/>
    <property type="evidence" value="ECO:0007669"/>
    <property type="project" value="InterPro"/>
</dbReference>
<accession>A0A6A6UHX4</accession>
<dbReference type="InterPro" id="IPR012337">
    <property type="entry name" value="RNaseH-like_sf"/>
</dbReference>
<dbReference type="InterPro" id="IPR002156">
    <property type="entry name" value="RNaseH_domain"/>
</dbReference>
<feature type="compositionally biased region" description="Pro residues" evidence="1">
    <location>
        <begin position="172"/>
        <end position="189"/>
    </location>
</feature>
<protein>
    <recommendedName>
        <fullName evidence="2">RNase H type-1 domain-containing protein</fullName>
    </recommendedName>
</protein>
<evidence type="ECO:0000256" key="1">
    <source>
        <dbReference type="SAM" id="MobiDB-lite"/>
    </source>
</evidence>
<feature type="region of interest" description="Disordered" evidence="1">
    <location>
        <begin position="40"/>
        <end position="189"/>
    </location>
</feature>
<dbReference type="PROSITE" id="PS50879">
    <property type="entry name" value="RNASE_H_1"/>
    <property type="match status" value="1"/>
</dbReference>
<feature type="compositionally biased region" description="Pro residues" evidence="1">
    <location>
        <begin position="136"/>
        <end position="154"/>
    </location>
</feature>
<dbReference type="Gene3D" id="3.30.420.10">
    <property type="entry name" value="Ribonuclease H-like superfamily/Ribonuclease H"/>
    <property type="match status" value="1"/>
</dbReference>
<evidence type="ECO:0000259" key="2">
    <source>
        <dbReference type="PROSITE" id="PS50879"/>
    </source>
</evidence>
<dbReference type="Pfam" id="PF00075">
    <property type="entry name" value="RNase_H"/>
    <property type="match status" value="1"/>
</dbReference>
<dbReference type="InterPro" id="IPR036397">
    <property type="entry name" value="RNaseH_sf"/>
</dbReference>
<dbReference type="SUPFAM" id="SSF53098">
    <property type="entry name" value="Ribonuclease H-like"/>
    <property type="match status" value="1"/>
</dbReference>
<gene>
    <name evidence="3" type="ORF">BT63DRAFT_470144</name>
</gene>
<reference evidence="3" key="1">
    <citation type="journal article" date="2020" name="Stud. Mycol.">
        <title>101 Dothideomycetes genomes: a test case for predicting lifestyles and emergence of pathogens.</title>
        <authorList>
            <person name="Haridas S."/>
            <person name="Albert R."/>
            <person name="Binder M."/>
            <person name="Bloem J."/>
            <person name="Labutti K."/>
            <person name="Salamov A."/>
            <person name="Andreopoulos B."/>
            <person name="Baker S."/>
            <person name="Barry K."/>
            <person name="Bills G."/>
            <person name="Bluhm B."/>
            <person name="Cannon C."/>
            <person name="Castanera R."/>
            <person name="Culley D."/>
            <person name="Daum C."/>
            <person name="Ezra D."/>
            <person name="Gonzalez J."/>
            <person name="Henrissat B."/>
            <person name="Kuo A."/>
            <person name="Liang C."/>
            <person name="Lipzen A."/>
            <person name="Lutzoni F."/>
            <person name="Magnuson J."/>
            <person name="Mondo S."/>
            <person name="Nolan M."/>
            <person name="Ohm R."/>
            <person name="Pangilinan J."/>
            <person name="Park H.-J."/>
            <person name="Ramirez L."/>
            <person name="Alfaro M."/>
            <person name="Sun H."/>
            <person name="Tritt A."/>
            <person name="Yoshinaga Y."/>
            <person name="Zwiers L.-H."/>
            <person name="Turgeon B."/>
            <person name="Goodwin S."/>
            <person name="Spatafora J."/>
            <person name="Crous P."/>
            <person name="Grigoriev I."/>
        </authorList>
    </citation>
    <scope>NUCLEOTIDE SEQUENCE</scope>
    <source>
        <strain evidence="3">CBS 115976</strain>
    </source>
</reference>
<feature type="compositionally biased region" description="Pro residues" evidence="1">
    <location>
        <begin position="109"/>
        <end position="118"/>
    </location>
</feature>
<evidence type="ECO:0000313" key="3">
    <source>
        <dbReference type="EMBL" id="KAF2670474.1"/>
    </source>
</evidence>
<dbReference type="AlphaFoldDB" id="A0A6A6UHX4"/>
<feature type="region of interest" description="Disordered" evidence="1">
    <location>
        <begin position="1"/>
        <end position="25"/>
    </location>
</feature>